<dbReference type="GO" id="GO:0061617">
    <property type="term" value="C:MICOS complex"/>
    <property type="evidence" value="ECO:0007669"/>
    <property type="project" value="TreeGrafter"/>
</dbReference>
<evidence type="ECO:0000313" key="15">
    <source>
        <dbReference type="Proteomes" id="UP000076842"/>
    </source>
</evidence>
<comment type="function">
    <text evidence="10">Component of the MICOS complex, a large protein complex of the mitochondrial inner membrane that plays crucial roles in the maintenance of crista junctions, inner membrane architecture, and formation of contact sites to the outer membrane. Plays a role in keeping cristae membranes connected to the inner boundary membrane. Also promotes protein import via the mitochondrial intermembrane space assembly (MIA) pathway.</text>
</comment>
<comment type="subunit">
    <text evidence="11">Component of the mitochondrial contact site and cristae organizing system (MICOS) complex.</text>
</comment>
<evidence type="ECO:0000313" key="14">
    <source>
        <dbReference type="EMBL" id="KZT53508.1"/>
    </source>
</evidence>
<dbReference type="Pfam" id="PF09731">
    <property type="entry name" value="Mitofilin"/>
    <property type="match status" value="2"/>
</dbReference>
<evidence type="ECO:0000256" key="3">
    <source>
        <dbReference type="ARBA" id="ARBA00018116"/>
    </source>
</evidence>
<dbReference type="EMBL" id="KV424035">
    <property type="protein sequence ID" value="KZT53508.1"/>
    <property type="molecule type" value="Genomic_DNA"/>
</dbReference>
<evidence type="ECO:0000256" key="9">
    <source>
        <dbReference type="ARBA" id="ARBA00023136"/>
    </source>
</evidence>
<feature type="compositionally biased region" description="Pro residues" evidence="13">
    <location>
        <begin position="324"/>
        <end position="337"/>
    </location>
</feature>
<dbReference type="Proteomes" id="UP000076842">
    <property type="component" value="Unassembled WGS sequence"/>
</dbReference>
<dbReference type="AlphaFoldDB" id="A0A165DTD4"/>
<dbReference type="OrthoDB" id="10261039at2759"/>
<reference evidence="14 15" key="1">
    <citation type="journal article" date="2016" name="Mol. Biol. Evol.">
        <title>Comparative Genomics of Early-Diverging Mushroom-Forming Fungi Provides Insights into the Origins of Lignocellulose Decay Capabilities.</title>
        <authorList>
            <person name="Nagy L.G."/>
            <person name="Riley R."/>
            <person name="Tritt A."/>
            <person name="Adam C."/>
            <person name="Daum C."/>
            <person name="Floudas D."/>
            <person name="Sun H."/>
            <person name="Yadav J.S."/>
            <person name="Pangilinan J."/>
            <person name="Larsson K.H."/>
            <person name="Matsuura K."/>
            <person name="Barry K."/>
            <person name="Labutti K."/>
            <person name="Kuo R."/>
            <person name="Ohm R.A."/>
            <person name="Bhattacharya S.S."/>
            <person name="Shirouzu T."/>
            <person name="Yoshinaga Y."/>
            <person name="Martin F.M."/>
            <person name="Grigoriev I.V."/>
            <person name="Hibbett D.S."/>
        </authorList>
    </citation>
    <scope>NUCLEOTIDE SEQUENCE [LARGE SCALE GENOMIC DNA]</scope>
    <source>
        <strain evidence="14 15">HHB12733</strain>
    </source>
</reference>
<organism evidence="14 15">
    <name type="scientific">Calocera cornea HHB12733</name>
    <dbReference type="NCBI Taxonomy" id="1353952"/>
    <lineage>
        <taxon>Eukaryota</taxon>
        <taxon>Fungi</taxon>
        <taxon>Dikarya</taxon>
        <taxon>Basidiomycota</taxon>
        <taxon>Agaricomycotina</taxon>
        <taxon>Dacrymycetes</taxon>
        <taxon>Dacrymycetales</taxon>
        <taxon>Dacrymycetaceae</taxon>
        <taxon>Calocera</taxon>
    </lineage>
</organism>
<evidence type="ECO:0000256" key="2">
    <source>
        <dbReference type="ARBA" id="ARBA00010877"/>
    </source>
</evidence>
<evidence type="ECO:0000256" key="4">
    <source>
        <dbReference type="ARBA" id="ARBA00022692"/>
    </source>
</evidence>
<keyword evidence="6 11" id="KW-1133">Transmembrane helix</keyword>
<keyword evidence="7 12" id="KW-0175">Coiled coil</keyword>
<keyword evidence="15" id="KW-1185">Reference proteome</keyword>
<name>A0A165DTD4_9BASI</name>
<evidence type="ECO:0000256" key="1">
    <source>
        <dbReference type="ARBA" id="ARBA00004434"/>
    </source>
</evidence>
<feature type="compositionally biased region" description="Basic and acidic residues" evidence="13">
    <location>
        <begin position="256"/>
        <end position="266"/>
    </location>
</feature>
<feature type="transmembrane region" description="Helical" evidence="11">
    <location>
        <begin position="58"/>
        <end position="78"/>
    </location>
</feature>
<feature type="compositionally biased region" description="Pro residues" evidence="13">
    <location>
        <begin position="345"/>
        <end position="355"/>
    </location>
</feature>
<proteinExistence type="inferred from homology"/>
<dbReference type="InParanoid" id="A0A165DTD4"/>
<gene>
    <name evidence="14" type="ORF">CALCODRAFT_486272</name>
</gene>
<feature type="compositionally biased region" description="Basic and acidic residues" evidence="13">
    <location>
        <begin position="140"/>
        <end position="153"/>
    </location>
</feature>
<feature type="compositionally biased region" description="Basic and acidic residues" evidence="13">
    <location>
        <begin position="300"/>
        <end position="317"/>
    </location>
</feature>
<protein>
    <recommendedName>
        <fullName evidence="3 11">MICOS complex subunit MIC60</fullName>
    </recommendedName>
    <alternativeName>
        <fullName evidence="11">Mitofilin</fullName>
    </alternativeName>
</protein>
<evidence type="ECO:0000256" key="6">
    <source>
        <dbReference type="ARBA" id="ARBA00022989"/>
    </source>
</evidence>
<dbReference type="InterPro" id="IPR019133">
    <property type="entry name" value="MIC60"/>
</dbReference>
<dbReference type="STRING" id="1353952.A0A165DTD4"/>
<evidence type="ECO:0000256" key="10">
    <source>
        <dbReference type="ARBA" id="ARBA00025571"/>
    </source>
</evidence>
<sequence>MAKSRAMLRRRYATETPGSVKPTPTITPSSTVSVPPPSQPAIPPPRPRKRRFGFFTRSAFYGSLLTVVFYSVSTLFALRNDRWHDLFVESIPLGEVIMDYFDEMELKAAASYIKSEVLRAATDDRLDRDLPAPGKPKNSQIKDQRPTPEDDLSRRAAELKDRAQRKLESLAEATGTEVEELRRQAQAEIDRLSSTYGSLTSGTPRQGFVGRASSYASSMLHRHPTFSDPEIEKLVKEAETALRGKSPATPAAHGASRPEDALKVDKNAPNLPPPPAPVPENIYTGRLPLGFELPPGYRLPTKDDASKPAPKLGEKHPSGGPFVPTEPPSGPQSPPVYPASMAEPPKQPEAPPAAEPLPFLSSLIAPELKSSEPVIAQLASTIDALSAQLASTSNPTAIASARNVIDTAKIDLEQLAVRMEHVKEEERKELSKKLESTRDEWEGKLRALEKEAQEKIDKQEDDWKHAFDEEKQKLISGYKEKLQAELDTQSQLINERLKEEVIAQGIELQRRWIREIKVRVEQERGARLAKLENLSSSFKQLERLTLDNSAYLDENLRLHALNTALRALQNAIDAPVRRPFRNELRVLRNLTAAKEDPVISAALDSLESSEVPDVGVEPYTDLAAWFTTTVYPRVASVALVPDENAGVLEHLASSVLSNFRFKRHGLVEGSDVLSTLARAEYYVGEKDLDHAARELNQLKGTAKALLTDWLEAARKRLEVEQALEVVNTQATLSSLLVI</sequence>
<feature type="region of interest" description="Disordered" evidence="13">
    <location>
        <begin position="241"/>
        <end position="357"/>
    </location>
</feature>
<feature type="compositionally biased region" description="Basic residues" evidence="13">
    <location>
        <begin position="1"/>
        <end position="11"/>
    </location>
</feature>
<feature type="compositionally biased region" description="Pro residues" evidence="13">
    <location>
        <begin position="34"/>
        <end position="45"/>
    </location>
</feature>
<evidence type="ECO:0000256" key="5">
    <source>
        <dbReference type="ARBA" id="ARBA00022792"/>
    </source>
</evidence>
<comment type="similarity">
    <text evidence="2 11">Belongs to the MICOS complex subunit Mic60 family.</text>
</comment>
<accession>A0A165DTD4</accession>
<feature type="compositionally biased region" description="Low complexity" evidence="13">
    <location>
        <begin position="19"/>
        <end position="33"/>
    </location>
</feature>
<evidence type="ECO:0000256" key="13">
    <source>
        <dbReference type="SAM" id="MobiDB-lite"/>
    </source>
</evidence>
<comment type="subcellular location">
    <subcellularLocation>
        <location evidence="1 11">Mitochondrion inner membrane</location>
        <topology evidence="1 11">Single-pass membrane protein</topology>
    </subcellularLocation>
</comment>
<feature type="region of interest" description="Disordered" evidence="13">
    <location>
        <begin position="124"/>
        <end position="153"/>
    </location>
</feature>
<keyword evidence="5 11" id="KW-0999">Mitochondrion inner membrane</keyword>
<evidence type="ECO:0000256" key="12">
    <source>
        <dbReference type="SAM" id="Coils"/>
    </source>
</evidence>
<feature type="coiled-coil region" evidence="12">
    <location>
        <begin position="405"/>
        <end position="499"/>
    </location>
</feature>
<dbReference type="PANTHER" id="PTHR15415">
    <property type="entry name" value="MITOFILIN"/>
    <property type="match status" value="1"/>
</dbReference>
<evidence type="ECO:0000256" key="11">
    <source>
        <dbReference type="RuleBase" id="RU363000"/>
    </source>
</evidence>
<dbReference type="GO" id="GO:0042407">
    <property type="term" value="P:cristae formation"/>
    <property type="evidence" value="ECO:0007669"/>
    <property type="project" value="TreeGrafter"/>
</dbReference>
<keyword evidence="8 11" id="KW-0496">Mitochondrion</keyword>
<feature type="region of interest" description="Disordered" evidence="13">
    <location>
        <begin position="1"/>
        <end position="48"/>
    </location>
</feature>
<evidence type="ECO:0000256" key="8">
    <source>
        <dbReference type="ARBA" id="ARBA00023128"/>
    </source>
</evidence>
<keyword evidence="4 11" id="KW-0812">Transmembrane</keyword>
<evidence type="ECO:0000256" key="7">
    <source>
        <dbReference type="ARBA" id="ARBA00023054"/>
    </source>
</evidence>
<keyword evidence="9 11" id="KW-0472">Membrane</keyword>
<dbReference type="PANTHER" id="PTHR15415:SF7">
    <property type="entry name" value="MICOS COMPLEX SUBUNIT MIC60"/>
    <property type="match status" value="1"/>
</dbReference>